<evidence type="ECO:0000256" key="1">
    <source>
        <dbReference type="ARBA" id="ARBA00009673"/>
    </source>
</evidence>
<keyword evidence="2" id="KW-0820">tRNA-binding</keyword>
<comment type="function">
    <text evidence="2">An aminoacyl-tRNA editing enzyme that deacylates mischarged D-aminoacyl-tRNAs. Also deacylates mischarged glycyl-tRNA(Ala), protecting cells against glycine mischarging by AlaRS. Acts via tRNA-based rather than protein-based catalysis; rejects L-amino acids rather than detecting D-amino acids in the active site. By recycling D-aminoacyl-tRNA to D-amino acids and free tRNA molecules, this enzyme counteracts the toxicity associated with the formation of D-aminoacyl-tRNA entities in vivo and helps enforce protein L-homochirality.</text>
</comment>
<evidence type="ECO:0000313" key="3">
    <source>
        <dbReference type="EMBL" id="MFC1852743.1"/>
    </source>
</evidence>
<accession>A0ABV6Z2R8</accession>
<feature type="short sequence motif" description="Gly-cisPro motif, important for rejection of L-amino acids" evidence="2">
    <location>
        <begin position="137"/>
        <end position="138"/>
    </location>
</feature>
<comment type="domain">
    <text evidence="2">A Gly-cisPro motif from one monomer fits into the active site of the other monomer to allow specific chiral rejection of L-amino acids.</text>
</comment>
<sequence length="146" mass="16043">MIAVVQRVTQSSVTVDKKVIASIGPGLLVLLGIKKGDQTKQASWLADKIVNLRIFRDAQGKLNKSILDNGGEILVVSQFTLLGDCRKGRRPSYFLAAEPQEAIPLYQHFNDRLRSQNILVREGIFGAMMDVALINDGPVTLIVETP</sequence>
<keyword evidence="4" id="KW-1185">Reference proteome</keyword>
<dbReference type="CDD" id="cd00563">
    <property type="entry name" value="Dtyr_deacylase"/>
    <property type="match status" value="1"/>
</dbReference>
<evidence type="ECO:0000256" key="2">
    <source>
        <dbReference type="HAMAP-Rule" id="MF_00518"/>
    </source>
</evidence>
<comment type="similarity">
    <text evidence="1 2">Belongs to the DTD family.</text>
</comment>
<dbReference type="NCBIfam" id="TIGR00256">
    <property type="entry name" value="D-aminoacyl-tRNA deacylase"/>
    <property type="match status" value="1"/>
</dbReference>
<dbReference type="PANTHER" id="PTHR10472">
    <property type="entry name" value="D-TYROSYL-TRNA TYR DEACYLASE"/>
    <property type="match status" value="1"/>
</dbReference>
<dbReference type="InterPro" id="IPR023509">
    <property type="entry name" value="DTD-like_sf"/>
</dbReference>
<dbReference type="Gene3D" id="3.50.80.10">
    <property type="entry name" value="D-tyrosyl-tRNA(Tyr) deacylase"/>
    <property type="match status" value="1"/>
</dbReference>
<comment type="subunit">
    <text evidence="2">Homodimer.</text>
</comment>
<comment type="caution">
    <text evidence="3">The sequence shown here is derived from an EMBL/GenBank/DDBJ whole genome shotgun (WGS) entry which is preliminary data.</text>
</comment>
<comment type="subcellular location">
    <subcellularLocation>
        <location evidence="2">Cytoplasm</location>
    </subcellularLocation>
</comment>
<reference evidence="3 4" key="1">
    <citation type="submission" date="2024-09" db="EMBL/GenBank/DDBJ databases">
        <title>Laminarin stimulates single cell rates of sulfate reduction while oxygen inhibits transcriptomic activity in coastal marine sediment.</title>
        <authorList>
            <person name="Lindsay M."/>
            <person name="Orcutt B."/>
            <person name="Emerson D."/>
            <person name="Stepanauskas R."/>
            <person name="D'Angelo T."/>
        </authorList>
    </citation>
    <scope>NUCLEOTIDE SEQUENCE [LARGE SCALE GENOMIC DNA]</scope>
    <source>
        <strain evidence="3">SAG AM-311-K15</strain>
    </source>
</reference>
<dbReference type="EMBL" id="JBHPBY010000360">
    <property type="protein sequence ID" value="MFC1852743.1"/>
    <property type="molecule type" value="Genomic_DNA"/>
</dbReference>
<keyword evidence="2" id="KW-0694">RNA-binding</keyword>
<dbReference type="GO" id="GO:0051499">
    <property type="term" value="F:D-aminoacyl-tRNA deacylase activity"/>
    <property type="evidence" value="ECO:0007669"/>
    <property type="project" value="UniProtKB-EC"/>
</dbReference>
<gene>
    <name evidence="2 3" type="primary">dtd</name>
    <name evidence="3" type="ORF">ACFL27_21300</name>
</gene>
<dbReference type="InterPro" id="IPR003732">
    <property type="entry name" value="Daa-tRNA_deacyls_DTD"/>
</dbReference>
<dbReference type="EC" id="3.1.1.-" evidence="2"/>
<dbReference type="HAMAP" id="MF_00518">
    <property type="entry name" value="Deacylase_Dtd"/>
    <property type="match status" value="1"/>
</dbReference>
<dbReference type="PANTHER" id="PTHR10472:SF5">
    <property type="entry name" value="D-AMINOACYL-TRNA DEACYLASE 1"/>
    <property type="match status" value="1"/>
</dbReference>
<dbReference type="EC" id="3.1.1.96" evidence="2"/>
<evidence type="ECO:0000313" key="4">
    <source>
        <dbReference type="Proteomes" id="UP001594351"/>
    </source>
</evidence>
<dbReference type="SUPFAM" id="SSF69500">
    <property type="entry name" value="DTD-like"/>
    <property type="match status" value="1"/>
</dbReference>
<dbReference type="Pfam" id="PF02580">
    <property type="entry name" value="Tyr_Deacylase"/>
    <property type="match status" value="1"/>
</dbReference>
<organism evidence="3 4">
    <name type="scientific">candidate division CSSED10-310 bacterium</name>
    <dbReference type="NCBI Taxonomy" id="2855610"/>
    <lineage>
        <taxon>Bacteria</taxon>
        <taxon>Bacteria division CSSED10-310</taxon>
    </lineage>
</organism>
<proteinExistence type="inferred from homology"/>
<keyword evidence="2 3" id="KW-0378">Hydrolase</keyword>
<protein>
    <recommendedName>
        <fullName evidence="2">D-aminoacyl-tRNA deacylase</fullName>
        <shortName evidence="2">DTD</shortName>
        <ecNumber evidence="2">3.1.1.96</ecNumber>
    </recommendedName>
    <alternativeName>
        <fullName evidence="2">Gly-tRNA(Ala) deacylase</fullName>
        <ecNumber evidence="2">3.1.1.-</ecNumber>
    </alternativeName>
</protein>
<name>A0ABV6Z2R8_UNCC1</name>
<keyword evidence="2" id="KW-0963">Cytoplasm</keyword>
<comment type="catalytic activity">
    <reaction evidence="2">
        <text>a D-aminoacyl-tRNA + H2O = a tRNA + a D-alpha-amino acid + H(+)</text>
        <dbReference type="Rhea" id="RHEA:13953"/>
        <dbReference type="Rhea" id="RHEA-COMP:10123"/>
        <dbReference type="Rhea" id="RHEA-COMP:10124"/>
        <dbReference type="ChEBI" id="CHEBI:15377"/>
        <dbReference type="ChEBI" id="CHEBI:15378"/>
        <dbReference type="ChEBI" id="CHEBI:59871"/>
        <dbReference type="ChEBI" id="CHEBI:78442"/>
        <dbReference type="ChEBI" id="CHEBI:79333"/>
        <dbReference type="EC" id="3.1.1.96"/>
    </reaction>
</comment>
<comment type="catalytic activity">
    <reaction evidence="2">
        <text>glycyl-tRNA(Ala) + H2O = tRNA(Ala) + glycine + H(+)</text>
        <dbReference type="Rhea" id="RHEA:53744"/>
        <dbReference type="Rhea" id="RHEA-COMP:9657"/>
        <dbReference type="Rhea" id="RHEA-COMP:13640"/>
        <dbReference type="ChEBI" id="CHEBI:15377"/>
        <dbReference type="ChEBI" id="CHEBI:15378"/>
        <dbReference type="ChEBI" id="CHEBI:57305"/>
        <dbReference type="ChEBI" id="CHEBI:78442"/>
        <dbReference type="ChEBI" id="CHEBI:78522"/>
    </reaction>
</comment>
<dbReference type="Proteomes" id="UP001594351">
    <property type="component" value="Unassembled WGS sequence"/>
</dbReference>